<dbReference type="AlphaFoldDB" id="A0A8K0CYG4"/>
<accession>A0A8K0CYG4</accession>
<gene>
    <name evidence="2" type="ORF">ILUMI_10143</name>
</gene>
<dbReference type="Proteomes" id="UP000801492">
    <property type="component" value="Unassembled WGS sequence"/>
</dbReference>
<dbReference type="EMBL" id="VTPC01005426">
    <property type="protein sequence ID" value="KAF2896030.1"/>
    <property type="molecule type" value="Genomic_DNA"/>
</dbReference>
<organism evidence="2 3">
    <name type="scientific">Ignelater luminosus</name>
    <name type="common">Cucubano</name>
    <name type="synonym">Pyrophorus luminosus</name>
    <dbReference type="NCBI Taxonomy" id="2038154"/>
    <lineage>
        <taxon>Eukaryota</taxon>
        <taxon>Metazoa</taxon>
        <taxon>Ecdysozoa</taxon>
        <taxon>Arthropoda</taxon>
        <taxon>Hexapoda</taxon>
        <taxon>Insecta</taxon>
        <taxon>Pterygota</taxon>
        <taxon>Neoptera</taxon>
        <taxon>Endopterygota</taxon>
        <taxon>Coleoptera</taxon>
        <taxon>Polyphaga</taxon>
        <taxon>Elateriformia</taxon>
        <taxon>Elateroidea</taxon>
        <taxon>Elateridae</taxon>
        <taxon>Agrypninae</taxon>
        <taxon>Pyrophorini</taxon>
        <taxon>Ignelater</taxon>
    </lineage>
</organism>
<evidence type="ECO:0000313" key="2">
    <source>
        <dbReference type="EMBL" id="KAF2896030.1"/>
    </source>
</evidence>
<protein>
    <submittedName>
        <fullName evidence="2">Uncharacterized protein</fullName>
    </submittedName>
</protein>
<feature type="region of interest" description="Disordered" evidence="1">
    <location>
        <begin position="86"/>
        <end position="118"/>
    </location>
</feature>
<name>A0A8K0CYG4_IGNLU</name>
<evidence type="ECO:0000256" key="1">
    <source>
        <dbReference type="SAM" id="MobiDB-lite"/>
    </source>
</evidence>
<evidence type="ECO:0000313" key="3">
    <source>
        <dbReference type="Proteomes" id="UP000801492"/>
    </source>
</evidence>
<keyword evidence="3" id="KW-1185">Reference proteome</keyword>
<proteinExistence type="predicted"/>
<sequence>MINGAPQGTLNLATTSGWITSDVKDHFVKFTLSSKENSTLLVMHNNQARDNDSSTLNGSTTDISSSKEIAKQNEFLSLEQFKGFPKAKLGKGNTNRRKGKSMTATDTSDKFNRRKGAK</sequence>
<comment type="caution">
    <text evidence="2">The sequence shown here is derived from an EMBL/GenBank/DDBJ whole genome shotgun (WGS) entry which is preliminary data.</text>
</comment>
<reference evidence="2" key="1">
    <citation type="submission" date="2019-08" db="EMBL/GenBank/DDBJ databases">
        <title>The genome of the North American firefly Photinus pyralis.</title>
        <authorList>
            <consortium name="Photinus pyralis genome working group"/>
            <person name="Fallon T.R."/>
            <person name="Sander Lower S.E."/>
            <person name="Weng J.-K."/>
        </authorList>
    </citation>
    <scope>NUCLEOTIDE SEQUENCE</scope>
    <source>
        <strain evidence="2">TRF0915ILg1</strain>
        <tissue evidence="2">Whole body</tissue>
    </source>
</reference>